<feature type="transmembrane region" description="Helical" evidence="14">
    <location>
        <begin position="28"/>
        <end position="47"/>
    </location>
</feature>
<evidence type="ECO:0000256" key="5">
    <source>
        <dbReference type="ARBA" id="ARBA00022475"/>
    </source>
</evidence>
<dbReference type="InterPro" id="IPR005663">
    <property type="entry name" value="MrpA/MnhA1/PhaAB"/>
</dbReference>
<evidence type="ECO:0000256" key="14">
    <source>
        <dbReference type="SAM" id="Phobius"/>
    </source>
</evidence>
<feature type="transmembrane region" description="Helical" evidence="14">
    <location>
        <begin position="67"/>
        <end position="94"/>
    </location>
</feature>
<comment type="subcellular location">
    <subcellularLocation>
        <location evidence="1">Cell membrane</location>
        <topology evidence="1">Multi-pass membrane protein</topology>
    </subcellularLocation>
    <subcellularLocation>
        <location evidence="13">Membrane</location>
        <topology evidence="13">Multi-pass membrane protein</topology>
    </subcellularLocation>
</comment>
<evidence type="ECO:0000256" key="2">
    <source>
        <dbReference type="ARBA" id="ARBA00008483"/>
    </source>
</evidence>
<gene>
    <name evidence="19" type="primary">mrpA</name>
    <name evidence="19" type="ORF">GCM10008025_11160</name>
</gene>
<organism evidence="19 20">
    <name type="scientific">Ornithinibacillus halotolerans</name>
    <dbReference type="NCBI Taxonomy" id="1274357"/>
    <lineage>
        <taxon>Bacteria</taxon>
        <taxon>Bacillati</taxon>
        <taxon>Bacillota</taxon>
        <taxon>Bacilli</taxon>
        <taxon>Bacillales</taxon>
        <taxon>Bacillaceae</taxon>
        <taxon>Ornithinibacillus</taxon>
    </lineage>
</organism>
<feature type="transmembrane region" description="Helical" evidence="14">
    <location>
        <begin position="128"/>
        <end position="148"/>
    </location>
</feature>
<feature type="transmembrane region" description="Helical" evidence="14">
    <location>
        <begin position="196"/>
        <end position="216"/>
    </location>
</feature>
<dbReference type="PRINTS" id="PR01435">
    <property type="entry name" value="NPOXDRDTASE5"/>
</dbReference>
<evidence type="ECO:0000259" key="18">
    <source>
        <dbReference type="Pfam" id="PF20501"/>
    </source>
</evidence>
<protein>
    <submittedName>
        <fullName evidence="19">Na(+)/H(+) antiporter subunit A</fullName>
    </submittedName>
</protein>
<dbReference type="NCBIfam" id="TIGR00940">
    <property type="entry name" value="2a6301s01"/>
    <property type="match status" value="1"/>
</dbReference>
<evidence type="ECO:0000256" key="9">
    <source>
        <dbReference type="ARBA" id="ARBA00023053"/>
    </source>
</evidence>
<evidence type="ECO:0000259" key="17">
    <source>
        <dbReference type="Pfam" id="PF13244"/>
    </source>
</evidence>
<sequence length="779" mass="86317">MIFAVLIPLVFALFIPFLSKLKDKVHTGIFVLFIPLGIFIYFIRFIGEGFSPLHHTYNWIPSLNINFSFYLDGLSLLFVLLISGIGTLVVFYSIYYLHKTEKLGHFYVYLLMFMSAMLGVVLSDNVFVLYGFWELTSISSFLLIGYWHHRERSRYGAQKSMLITIFGGLSMFGGLILLTVITGTTSIRSMIDQIDLIVSSGYLPLILVFILLGAFTKSAQFPFHIWLPDAMEAPTPVSAYLHSATMVKAGIYLVARFSAIFVVYEWFFIVVSLVGIITLVWASYMAVRQTDLKGILAFSTVSQLGMIMAMLGFGTEAAVFAAVFHILNHATFKGSLFMVAGIIDHETGTRDIRKLGGLLTFMPMSATLALFGTFSMAGVPFPFLNGFYSKELFFEATTNLNENSNAIASFLTEAIPYLAVFGSIFTFVYSMYFFFGVFTGPKKLELLPKKPHEAPIGMLISPIILVLGVILIGLFPNLVNGSLIQHAAEGIRNHAVAYTDIHFWHGFIPPFIMSLIVVGVGIILFLTRKYWTKIYEAIPGNLSFNKVYDKLVKNVDDFSAGITNSYMTGSLKLYMSLILGVIIAFSFAIMFTTGGFSNISFNDLEEISIVDIAIVLIMVLAAICTIFINNKLSLIIVTGIVGFGISILFVLLRAPDLALTQLVVETVSMALFLLAYYHLPELRKRNETTATSITNLFLALGIGTLITMVGIAAHSSDWFDTISDYFVETAYTLGGGTNIVNVILVDMRGLDTLFEITVLGIAALAIYSLIKVRKNKEAE</sequence>
<keyword evidence="20" id="KW-1185">Reference proteome</keyword>
<evidence type="ECO:0000256" key="11">
    <source>
        <dbReference type="ARBA" id="ARBA00023136"/>
    </source>
</evidence>
<keyword evidence="4" id="KW-0050">Antiport</keyword>
<feature type="transmembrane region" description="Helical" evidence="14">
    <location>
        <begin position="573"/>
        <end position="595"/>
    </location>
</feature>
<feature type="transmembrane region" description="Helical" evidence="14">
    <location>
        <begin position="691"/>
        <end position="713"/>
    </location>
</feature>
<keyword evidence="8 14" id="KW-1133">Transmembrane helix</keyword>
<reference evidence="19" key="1">
    <citation type="journal article" date="2014" name="Int. J. Syst. Evol. Microbiol.">
        <title>Complete genome sequence of Corynebacterium casei LMG S-19264T (=DSM 44701T), isolated from a smear-ripened cheese.</title>
        <authorList>
            <consortium name="US DOE Joint Genome Institute (JGI-PGF)"/>
            <person name="Walter F."/>
            <person name="Albersmeier A."/>
            <person name="Kalinowski J."/>
            <person name="Ruckert C."/>
        </authorList>
    </citation>
    <scope>NUCLEOTIDE SEQUENCE</scope>
    <source>
        <strain evidence="19">CGMCC 1.12408</strain>
    </source>
</reference>
<accession>A0A916RVC7</accession>
<evidence type="ECO:0000259" key="16">
    <source>
        <dbReference type="Pfam" id="PF00662"/>
    </source>
</evidence>
<dbReference type="Pfam" id="PF00662">
    <property type="entry name" value="Proton_antipo_N"/>
    <property type="match status" value="1"/>
</dbReference>
<dbReference type="GO" id="GO:0015297">
    <property type="term" value="F:antiporter activity"/>
    <property type="evidence" value="ECO:0007669"/>
    <property type="project" value="UniProtKB-KW"/>
</dbReference>
<dbReference type="InterPro" id="IPR046806">
    <property type="entry name" value="MrpA_C/MbhE"/>
</dbReference>
<comment type="similarity">
    <text evidence="2">Belongs to the CPA3 antiporters (TC 2.A.63) subunit A family.</text>
</comment>
<keyword evidence="12" id="KW-0739">Sodium transport</keyword>
<evidence type="ECO:0000256" key="1">
    <source>
        <dbReference type="ARBA" id="ARBA00004651"/>
    </source>
</evidence>
<evidence type="ECO:0000313" key="19">
    <source>
        <dbReference type="EMBL" id="GGA68964.1"/>
    </source>
</evidence>
<dbReference type="RefSeq" id="WP_188383705.1">
    <property type="nucleotide sequence ID" value="NZ_BMEY01000004.1"/>
</dbReference>
<evidence type="ECO:0000256" key="7">
    <source>
        <dbReference type="ARBA" id="ARBA00022781"/>
    </source>
</evidence>
<keyword evidence="3" id="KW-0813">Transport</keyword>
<feature type="domain" description="MrpA C-terminal/MbhE" evidence="18">
    <location>
        <begin position="694"/>
        <end position="771"/>
    </location>
</feature>
<dbReference type="InterPro" id="IPR050616">
    <property type="entry name" value="CPA3_Na-H_Antiporter_A"/>
</dbReference>
<keyword evidence="9" id="KW-0915">Sodium</keyword>
<feature type="transmembrane region" description="Helical" evidence="14">
    <location>
        <begin position="507"/>
        <end position="526"/>
    </location>
</feature>
<dbReference type="Pfam" id="PF20501">
    <property type="entry name" value="MbhE"/>
    <property type="match status" value="1"/>
</dbReference>
<dbReference type="Pfam" id="PF00361">
    <property type="entry name" value="Proton_antipo_M"/>
    <property type="match status" value="1"/>
</dbReference>
<keyword evidence="7" id="KW-0375">Hydrogen ion transport</keyword>
<evidence type="ECO:0000256" key="13">
    <source>
        <dbReference type="RuleBase" id="RU000320"/>
    </source>
</evidence>
<dbReference type="PANTHER" id="PTHR43373">
    <property type="entry name" value="NA(+)/H(+) ANTIPORTER SUBUNIT"/>
    <property type="match status" value="1"/>
</dbReference>
<proteinExistence type="inferred from homology"/>
<dbReference type="Pfam" id="PF13244">
    <property type="entry name" value="MbhD"/>
    <property type="match status" value="1"/>
</dbReference>
<dbReference type="InterPro" id="IPR025383">
    <property type="entry name" value="MrpA_C/MbhD"/>
</dbReference>
<feature type="transmembrane region" description="Helical" evidence="14">
    <location>
        <begin position="160"/>
        <end position="184"/>
    </location>
</feature>
<comment type="caution">
    <text evidence="19">The sequence shown here is derived from an EMBL/GenBank/DDBJ whole genome shotgun (WGS) entry which is preliminary data.</text>
</comment>
<feature type="transmembrane region" description="Helical" evidence="14">
    <location>
        <begin position="355"/>
        <end position="379"/>
    </location>
</feature>
<evidence type="ECO:0000256" key="4">
    <source>
        <dbReference type="ARBA" id="ARBA00022449"/>
    </source>
</evidence>
<keyword evidence="10" id="KW-0406">Ion transport</keyword>
<feature type="transmembrane region" description="Helical" evidence="14">
    <location>
        <begin position="456"/>
        <end position="475"/>
    </location>
</feature>
<feature type="domain" description="NADH-Ubiquinone oxidoreductase (complex I) chain 5 N-terminal" evidence="16">
    <location>
        <begin position="60"/>
        <end position="107"/>
    </location>
</feature>
<evidence type="ECO:0000313" key="20">
    <source>
        <dbReference type="Proteomes" id="UP000613512"/>
    </source>
</evidence>
<dbReference type="PRINTS" id="PR01434">
    <property type="entry name" value="NADHDHGNASE5"/>
</dbReference>
<evidence type="ECO:0000256" key="8">
    <source>
        <dbReference type="ARBA" id="ARBA00022989"/>
    </source>
</evidence>
<keyword evidence="5" id="KW-1003">Cell membrane</keyword>
<feature type="transmembrane region" description="Helical" evidence="14">
    <location>
        <begin position="658"/>
        <end position="679"/>
    </location>
</feature>
<dbReference type="GO" id="GO:0005886">
    <property type="term" value="C:plasma membrane"/>
    <property type="evidence" value="ECO:0007669"/>
    <property type="project" value="UniProtKB-SubCell"/>
</dbReference>
<evidence type="ECO:0000256" key="10">
    <source>
        <dbReference type="ARBA" id="ARBA00023065"/>
    </source>
</evidence>
<keyword evidence="11 14" id="KW-0472">Membrane</keyword>
<dbReference type="PANTHER" id="PTHR43373:SF1">
    <property type="entry name" value="NA(+)_H(+) ANTIPORTER SUBUNIT A"/>
    <property type="match status" value="1"/>
</dbReference>
<dbReference type="GO" id="GO:0006814">
    <property type="term" value="P:sodium ion transport"/>
    <property type="evidence" value="ECO:0007669"/>
    <property type="project" value="UniProtKB-KW"/>
</dbReference>
<feature type="domain" description="NADH:quinone oxidoreductase/Mrp antiporter transmembrane" evidence="15">
    <location>
        <begin position="123"/>
        <end position="411"/>
    </location>
</feature>
<dbReference type="EMBL" id="BMEY01000004">
    <property type="protein sequence ID" value="GGA68964.1"/>
    <property type="molecule type" value="Genomic_DNA"/>
</dbReference>
<dbReference type="InterPro" id="IPR001750">
    <property type="entry name" value="ND/Mrp_TM"/>
</dbReference>
<dbReference type="InterPro" id="IPR001516">
    <property type="entry name" value="Proton_antipo_N"/>
</dbReference>
<evidence type="ECO:0000256" key="12">
    <source>
        <dbReference type="ARBA" id="ARBA00023201"/>
    </source>
</evidence>
<feature type="transmembrane region" description="Helical" evidence="14">
    <location>
        <begin position="261"/>
        <end position="282"/>
    </location>
</feature>
<feature type="transmembrane region" description="Helical" evidence="14">
    <location>
        <begin position="607"/>
        <end position="627"/>
    </location>
</feature>
<dbReference type="GO" id="GO:1902600">
    <property type="term" value="P:proton transmembrane transport"/>
    <property type="evidence" value="ECO:0007669"/>
    <property type="project" value="UniProtKB-KW"/>
</dbReference>
<dbReference type="NCBIfam" id="NF009285">
    <property type="entry name" value="PRK12645.1"/>
    <property type="match status" value="1"/>
</dbReference>
<feature type="transmembrane region" description="Helical" evidence="14">
    <location>
        <begin position="752"/>
        <end position="770"/>
    </location>
</feature>
<dbReference type="Proteomes" id="UP000613512">
    <property type="component" value="Unassembled WGS sequence"/>
</dbReference>
<evidence type="ECO:0000256" key="6">
    <source>
        <dbReference type="ARBA" id="ARBA00022692"/>
    </source>
</evidence>
<name>A0A916RVC7_9BACI</name>
<feature type="transmembrane region" description="Helical" evidence="14">
    <location>
        <begin position="634"/>
        <end position="652"/>
    </location>
</feature>
<reference evidence="19" key="2">
    <citation type="submission" date="2020-09" db="EMBL/GenBank/DDBJ databases">
        <authorList>
            <person name="Sun Q."/>
            <person name="Zhou Y."/>
        </authorList>
    </citation>
    <scope>NUCLEOTIDE SEQUENCE</scope>
    <source>
        <strain evidence="19">CGMCC 1.12408</strain>
    </source>
</reference>
<keyword evidence="6 13" id="KW-0812">Transmembrane</keyword>
<evidence type="ECO:0000259" key="15">
    <source>
        <dbReference type="Pfam" id="PF00361"/>
    </source>
</evidence>
<evidence type="ECO:0000256" key="3">
    <source>
        <dbReference type="ARBA" id="ARBA00022448"/>
    </source>
</evidence>
<dbReference type="AlphaFoldDB" id="A0A916RVC7"/>
<feature type="transmembrane region" description="Helical" evidence="14">
    <location>
        <begin position="414"/>
        <end position="435"/>
    </location>
</feature>
<feature type="transmembrane region" description="Helical" evidence="14">
    <location>
        <begin position="106"/>
        <end position="122"/>
    </location>
</feature>
<feature type="transmembrane region" description="Helical" evidence="14">
    <location>
        <begin position="6"/>
        <end position="21"/>
    </location>
</feature>
<feature type="domain" description="MrpA C-terminal/MbhD" evidence="17">
    <location>
        <begin position="616"/>
        <end position="681"/>
    </location>
</feature>